<dbReference type="GO" id="GO:0003824">
    <property type="term" value="F:catalytic activity"/>
    <property type="evidence" value="ECO:0007669"/>
    <property type="project" value="InterPro"/>
</dbReference>
<dbReference type="Pfam" id="PF01230">
    <property type="entry name" value="HIT"/>
    <property type="match status" value="1"/>
</dbReference>
<dbReference type="PANTHER" id="PTHR23089">
    <property type="entry name" value="HISTIDINE TRIAD HIT PROTEIN"/>
    <property type="match status" value="1"/>
</dbReference>
<dbReference type="InterPro" id="IPR019808">
    <property type="entry name" value="Histidine_triad_CS"/>
</dbReference>
<dbReference type="PROSITE" id="PS00892">
    <property type="entry name" value="HIT_1"/>
    <property type="match status" value="1"/>
</dbReference>
<dbReference type="SUPFAM" id="SSF54197">
    <property type="entry name" value="HIT-like"/>
    <property type="match status" value="1"/>
</dbReference>
<comment type="caution">
    <text evidence="2">The sequence shown here is derived from an EMBL/GenBank/DDBJ whole genome shotgun (WGS) entry which is preliminary data.</text>
</comment>
<dbReference type="PROSITE" id="PS51084">
    <property type="entry name" value="HIT_2"/>
    <property type="match status" value="1"/>
</dbReference>
<dbReference type="InterPro" id="IPR001310">
    <property type="entry name" value="Histidine_triad_HIT"/>
</dbReference>
<sequence length="126" mass="13746">MAYTYDPQNIFAKILRGEIPNDTVLDTEYSLAFRDIQPQAPSHVLIIPKGPYVSYDHFAAEATDAEILDFTRTISEVCKAEGLALNAGEGFRMIANAGAHGVQDVPHLHVHILGGRPMGRMVSPQG</sequence>
<dbReference type="EMBL" id="LAZR01000424">
    <property type="protein sequence ID" value="KKN69537.1"/>
    <property type="molecule type" value="Genomic_DNA"/>
</dbReference>
<name>A0A0F9T3S8_9ZZZZ</name>
<evidence type="ECO:0000313" key="2">
    <source>
        <dbReference type="EMBL" id="KKN69537.1"/>
    </source>
</evidence>
<dbReference type="InterPro" id="IPR011146">
    <property type="entry name" value="HIT-like"/>
</dbReference>
<gene>
    <name evidence="2" type="ORF">LCGC14_0440330</name>
</gene>
<proteinExistence type="predicted"/>
<dbReference type="AlphaFoldDB" id="A0A0F9T3S8"/>
<protein>
    <recommendedName>
        <fullName evidence="1">HIT domain-containing protein</fullName>
    </recommendedName>
</protein>
<evidence type="ECO:0000259" key="1">
    <source>
        <dbReference type="PROSITE" id="PS51084"/>
    </source>
</evidence>
<dbReference type="InterPro" id="IPR036265">
    <property type="entry name" value="HIT-like_sf"/>
</dbReference>
<reference evidence="2" key="1">
    <citation type="journal article" date="2015" name="Nature">
        <title>Complex archaea that bridge the gap between prokaryotes and eukaryotes.</title>
        <authorList>
            <person name="Spang A."/>
            <person name="Saw J.H."/>
            <person name="Jorgensen S.L."/>
            <person name="Zaremba-Niedzwiedzka K."/>
            <person name="Martijn J."/>
            <person name="Lind A.E."/>
            <person name="van Eijk R."/>
            <person name="Schleper C."/>
            <person name="Guy L."/>
            <person name="Ettema T.J."/>
        </authorList>
    </citation>
    <scope>NUCLEOTIDE SEQUENCE</scope>
</reference>
<organism evidence="2">
    <name type="scientific">marine sediment metagenome</name>
    <dbReference type="NCBI Taxonomy" id="412755"/>
    <lineage>
        <taxon>unclassified sequences</taxon>
        <taxon>metagenomes</taxon>
        <taxon>ecological metagenomes</taxon>
    </lineage>
</organism>
<accession>A0A0F9T3S8</accession>
<feature type="domain" description="HIT" evidence="1">
    <location>
        <begin position="10"/>
        <end position="123"/>
    </location>
</feature>
<dbReference type="Gene3D" id="3.30.428.10">
    <property type="entry name" value="HIT-like"/>
    <property type="match status" value="1"/>
</dbReference>
<dbReference type="PRINTS" id="PR00332">
    <property type="entry name" value="HISTRIAD"/>
</dbReference>